<accession>A0AAV7HNL2</accession>
<dbReference type="EMBL" id="JAGFBR010000002">
    <property type="protein sequence ID" value="KAH0469854.1"/>
    <property type="molecule type" value="Genomic_DNA"/>
</dbReference>
<sequence length="301" mass="35747">MAFKPERFMVGGDGEGVDITGNKEIKMMPFGLFGVKDLIMLLVLMRIQCKMGLFFLNFVFLTNTLRSFIYNLSDYCETFIKWLSPIHLIKNIETMQNSILPLHPFKHHKSVIIMQVMEGNKLQREEESYLVEPLIVGSRHCTIKKYRNCINQEKNHCKPSSLQVHNKQGGYLWILKQSHIWPSKKEEGFQLVFYKKCHARGMTNLYNIYLHIQLFYMGETSQLFSIYEFFHIKFIMIFFNDLQPIRLSIDPNQNLIKLTQMILRVKKDKLWLQTLCLCKMAYSMYDELDIIHRLEFALQFM</sequence>
<organism evidence="1 2">
    <name type="scientific">Dendrobium chrysotoxum</name>
    <name type="common">Orchid</name>
    <dbReference type="NCBI Taxonomy" id="161865"/>
    <lineage>
        <taxon>Eukaryota</taxon>
        <taxon>Viridiplantae</taxon>
        <taxon>Streptophyta</taxon>
        <taxon>Embryophyta</taxon>
        <taxon>Tracheophyta</taxon>
        <taxon>Spermatophyta</taxon>
        <taxon>Magnoliopsida</taxon>
        <taxon>Liliopsida</taxon>
        <taxon>Asparagales</taxon>
        <taxon>Orchidaceae</taxon>
        <taxon>Epidendroideae</taxon>
        <taxon>Malaxideae</taxon>
        <taxon>Dendrobiinae</taxon>
        <taxon>Dendrobium</taxon>
    </lineage>
</organism>
<comment type="caution">
    <text evidence="1">The sequence shown here is derived from an EMBL/GenBank/DDBJ whole genome shotgun (WGS) entry which is preliminary data.</text>
</comment>
<evidence type="ECO:0000313" key="1">
    <source>
        <dbReference type="EMBL" id="KAH0469854.1"/>
    </source>
</evidence>
<keyword evidence="2" id="KW-1185">Reference proteome</keyword>
<proteinExistence type="predicted"/>
<dbReference type="AlphaFoldDB" id="A0AAV7HNL2"/>
<dbReference type="Proteomes" id="UP000775213">
    <property type="component" value="Unassembled WGS sequence"/>
</dbReference>
<gene>
    <name evidence="1" type="ORF">IEQ34_001412</name>
</gene>
<reference evidence="1 2" key="1">
    <citation type="journal article" date="2021" name="Hortic Res">
        <title>Chromosome-scale assembly of the Dendrobium chrysotoxum genome enhances the understanding of orchid evolution.</title>
        <authorList>
            <person name="Zhang Y."/>
            <person name="Zhang G.Q."/>
            <person name="Zhang D."/>
            <person name="Liu X.D."/>
            <person name="Xu X.Y."/>
            <person name="Sun W.H."/>
            <person name="Yu X."/>
            <person name="Zhu X."/>
            <person name="Wang Z.W."/>
            <person name="Zhao X."/>
            <person name="Zhong W.Y."/>
            <person name="Chen H."/>
            <person name="Yin W.L."/>
            <person name="Huang T."/>
            <person name="Niu S.C."/>
            <person name="Liu Z.J."/>
        </authorList>
    </citation>
    <scope>NUCLEOTIDE SEQUENCE [LARGE SCALE GENOMIC DNA]</scope>
    <source>
        <strain evidence="1">Lindl</strain>
    </source>
</reference>
<name>A0AAV7HNL2_DENCH</name>
<evidence type="ECO:0000313" key="2">
    <source>
        <dbReference type="Proteomes" id="UP000775213"/>
    </source>
</evidence>
<protein>
    <submittedName>
        <fullName evidence="1">Uncharacterized protein</fullName>
    </submittedName>
</protein>